<organism evidence="2 3">
    <name type="scientific">Pseudomonas alkylphenolica</name>
    <dbReference type="NCBI Taxonomy" id="237609"/>
    <lineage>
        <taxon>Bacteria</taxon>
        <taxon>Pseudomonadati</taxon>
        <taxon>Pseudomonadota</taxon>
        <taxon>Gammaproteobacteria</taxon>
        <taxon>Pseudomonadales</taxon>
        <taxon>Pseudomonadaceae</taxon>
        <taxon>Pseudomonas</taxon>
    </lineage>
</organism>
<dbReference type="AlphaFoldDB" id="A0A077FB86"/>
<dbReference type="EMBL" id="CP009048">
    <property type="protein sequence ID" value="AIL60626.1"/>
    <property type="molecule type" value="Genomic_DNA"/>
</dbReference>
<dbReference type="CDD" id="cd02440">
    <property type="entry name" value="AdoMet_MTases"/>
    <property type="match status" value="1"/>
</dbReference>
<dbReference type="HOGENOM" id="CLU_1298867_0_0_6"/>
<evidence type="ECO:0000259" key="1">
    <source>
        <dbReference type="Pfam" id="PF08241"/>
    </source>
</evidence>
<name>A0A077FB86_9PSED</name>
<accession>A0A077FB86</accession>
<gene>
    <name evidence="2" type="ORF">PSAKL28_14000</name>
</gene>
<dbReference type="InterPro" id="IPR029063">
    <property type="entry name" value="SAM-dependent_MTases_sf"/>
</dbReference>
<dbReference type="KEGG" id="palk:PSAKL28_14000"/>
<dbReference type="eggNOG" id="COG4627">
    <property type="taxonomic scope" value="Bacteria"/>
</dbReference>
<evidence type="ECO:0000313" key="2">
    <source>
        <dbReference type="EMBL" id="AIL60626.1"/>
    </source>
</evidence>
<dbReference type="Proteomes" id="UP000028931">
    <property type="component" value="Chromosome"/>
</dbReference>
<dbReference type="Gene3D" id="3.40.50.150">
    <property type="entry name" value="Vaccinia Virus protein VP39"/>
    <property type="match status" value="1"/>
</dbReference>
<proteinExistence type="predicted"/>
<protein>
    <submittedName>
        <fullName evidence="2">Methyltransferase type 11</fullName>
    </submittedName>
</protein>
<dbReference type="GO" id="GO:0032259">
    <property type="term" value="P:methylation"/>
    <property type="evidence" value="ECO:0007669"/>
    <property type="project" value="UniProtKB-KW"/>
</dbReference>
<dbReference type="SUPFAM" id="SSF53335">
    <property type="entry name" value="S-adenosyl-L-methionine-dependent methyltransferases"/>
    <property type="match status" value="1"/>
</dbReference>
<keyword evidence="2" id="KW-0808">Transferase</keyword>
<evidence type="ECO:0000313" key="3">
    <source>
        <dbReference type="Proteomes" id="UP000028931"/>
    </source>
</evidence>
<dbReference type="RefSeq" id="WP_038608350.1">
    <property type="nucleotide sequence ID" value="NZ_CP009048.1"/>
</dbReference>
<sequence>MTSYDAADLIPLEGFTPLQIDEKTPISKKIQYACGLNAFKGWLNVDFFDDALIWNFTHFGGVPRNVAENVYKLNILDRHPFPDNYFDYAFCEDFVEHIQQKDAILFLFEVYRTLKPGGILRLSTPGLDGVMNVHFNKPNYESILENQDSAYTRWGHVHFFTHESLKTMASYIGYREYHPVSYGESLHKELEHLETRAEQNEYKINLYSELTK</sequence>
<dbReference type="Pfam" id="PF08241">
    <property type="entry name" value="Methyltransf_11"/>
    <property type="match status" value="1"/>
</dbReference>
<dbReference type="GO" id="GO:0008757">
    <property type="term" value="F:S-adenosylmethionine-dependent methyltransferase activity"/>
    <property type="evidence" value="ECO:0007669"/>
    <property type="project" value="InterPro"/>
</dbReference>
<keyword evidence="2" id="KW-0489">Methyltransferase</keyword>
<dbReference type="OrthoDB" id="9760689at2"/>
<dbReference type="InterPro" id="IPR013216">
    <property type="entry name" value="Methyltransf_11"/>
</dbReference>
<reference evidence="2 3" key="1">
    <citation type="submission" date="2014-07" db="EMBL/GenBank/DDBJ databases">
        <authorList>
            <person name="Lee K."/>
            <person name="Lim J.Y."/>
            <person name="Hwang I."/>
        </authorList>
    </citation>
    <scope>NUCLEOTIDE SEQUENCE [LARGE SCALE GENOMIC DNA]</scope>
    <source>
        <strain evidence="2 3">KL28</strain>
    </source>
</reference>
<feature type="domain" description="Methyltransferase type 11" evidence="1">
    <location>
        <begin position="77"/>
        <end position="120"/>
    </location>
</feature>